<dbReference type="EMBL" id="HE613254">
    <property type="protein sequence ID" value="CCE66771.1"/>
    <property type="molecule type" value="Genomic_DNA"/>
</dbReference>
<dbReference type="KEGG" id="mhb:MHM_02530"/>
<dbReference type="InterPro" id="IPR042173">
    <property type="entry name" value="RNase_J_2"/>
</dbReference>
<dbReference type="Pfam" id="PF07521">
    <property type="entry name" value="RMMBL"/>
    <property type="match status" value="1"/>
</dbReference>
<evidence type="ECO:0000256" key="4">
    <source>
        <dbReference type="ARBA" id="ARBA00022801"/>
    </source>
</evidence>
<dbReference type="GO" id="GO:0046872">
    <property type="term" value="F:metal ion binding"/>
    <property type="evidence" value="ECO:0007669"/>
    <property type="project" value="UniProtKB-KW"/>
</dbReference>
<dbReference type="InterPro" id="IPR004613">
    <property type="entry name" value="RNase_J"/>
</dbReference>
<dbReference type="InterPro" id="IPR001279">
    <property type="entry name" value="Metallo-B-lactamas"/>
</dbReference>
<keyword evidence="1" id="KW-0963">Cytoplasm</keyword>
<dbReference type="Gene3D" id="3.40.50.10710">
    <property type="entry name" value="Metallo-hydrolase/oxidoreductase"/>
    <property type="match status" value="1"/>
</dbReference>
<dbReference type="Pfam" id="PF22505">
    <property type="entry name" value="RNase_J_b_CASP"/>
    <property type="match status" value="1"/>
</dbReference>
<evidence type="ECO:0000256" key="1">
    <source>
        <dbReference type="ARBA" id="ARBA00022490"/>
    </source>
</evidence>
<dbReference type="Pfam" id="PF00753">
    <property type="entry name" value="Lactamase_B"/>
    <property type="match status" value="1"/>
</dbReference>
<organism evidence="10">
    <name type="scientific">Candidatus Mycoplasma haematominutum 'Birmingham 1'</name>
    <dbReference type="NCBI Taxonomy" id="1116213"/>
    <lineage>
        <taxon>Bacteria</taxon>
        <taxon>Bacillati</taxon>
        <taxon>Mycoplasmatota</taxon>
        <taxon>Mollicutes</taxon>
        <taxon>Mycoplasmataceae</taxon>
        <taxon>Mycoplasma</taxon>
    </lineage>
</organism>
<dbReference type="PANTHER" id="PTHR43694:SF1">
    <property type="entry name" value="RIBONUCLEASE J"/>
    <property type="match status" value="1"/>
</dbReference>
<dbReference type="OrthoDB" id="9758375at2"/>
<evidence type="ECO:0000256" key="7">
    <source>
        <dbReference type="ARBA" id="ARBA00022884"/>
    </source>
</evidence>
<keyword evidence="4" id="KW-0378">Hydrolase</keyword>
<accession>G8C373</accession>
<dbReference type="SMART" id="SM00849">
    <property type="entry name" value="Lactamase_B"/>
    <property type="match status" value="1"/>
</dbReference>
<evidence type="ECO:0000256" key="3">
    <source>
        <dbReference type="ARBA" id="ARBA00022723"/>
    </source>
</evidence>
<dbReference type="GO" id="GO:0003723">
    <property type="term" value="F:RNA binding"/>
    <property type="evidence" value="ECO:0007669"/>
    <property type="project" value="UniProtKB-KW"/>
</dbReference>
<evidence type="ECO:0000256" key="6">
    <source>
        <dbReference type="ARBA" id="ARBA00022839"/>
    </source>
</evidence>
<keyword evidence="5" id="KW-0862">Zinc</keyword>
<reference evidence="10" key="1">
    <citation type="submission" date="2011-11" db="EMBL/GenBank/DDBJ databases">
        <title>Complete genome sequence of Candidatus Mycoplasma haemominutum.</title>
        <authorList>
            <person name="Barker E.N."/>
            <person name="Darby A.C."/>
            <person name="Helps C.R."/>
            <person name="Peters I.R."/>
            <person name="Hughes M.A."/>
            <person name="Radford A.D."/>
            <person name="Novacco M."/>
            <person name="Boretti F."/>
            <person name="Hofmann-Lehmann R."/>
            <person name="Tasker S."/>
        </authorList>
    </citation>
    <scope>NUCLEOTIDE SEQUENCE</scope>
    <source>
        <strain evidence="10">Birmingham 1</strain>
    </source>
</reference>
<dbReference type="PANTHER" id="PTHR43694">
    <property type="entry name" value="RIBONUCLEASE J"/>
    <property type="match status" value="1"/>
</dbReference>
<evidence type="ECO:0000256" key="8">
    <source>
        <dbReference type="SAM" id="Coils"/>
    </source>
</evidence>
<name>G8C373_9MOLU</name>
<dbReference type="CDD" id="cd07714">
    <property type="entry name" value="RNaseJ_MBL-fold"/>
    <property type="match status" value="1"/>
</dbReference>
<dbReference type="InterPro" id="IPR011108">
    <property type="entry name" value="RMMBL"/>
</dbReference>
<dbReference type="Pfam" id="PF17770">
    <property type="entry name" value="RNase_J_C"/>
    <property type="match status" value="1"/>
</dbReference>
<keyword evidence="8" id="KW-0175">Coiled coil</keyword>
<dbReference type="RefSeq" id="WP_015511636.1">
    <property type="nucleotide sequence ID" value="NC_021007.1"/>
</dbReference>
<proteinExistence type="predicted"/>
<dbReference type="InterPro" id="IPR041636">
    <property type="entry name" value="RNase_J_C"/>
</dbReference>
<dbReference type="InterPro" id="IPR036866">
    <property type="entry name" value="RibonucZ/Hydroxyglut_hydro"/>
</dbReference>
<sequence>MIVHTIEQHLFEARKTRKTVPTHVYSLGGIEEIGKNCYCIETPDELIIMDFGIKFGNKLTQPGITGEVPNLEYLTANKEKISALFISHGHEDHIGGVPHLLARLEVPAIYAPALALELIKKKLEENKVELNSKLEVYDADSLIVTRNFAVEFFEVNHSIPDSYGLFVSTPNGAVVFSGDFRFDLKNKINSKAFQKLINIGGRQVDLLLCESTAAATPGFNESEATIIQELKNIISSSRGRIIITFFASNLGRIEEIVKLAHSKGRKIVVFGRSIDSSLKCSQTVGLLNANELKEVFISPQEMENYDDSEILVICTGSQGEEASALSLISRNAHTTIQLKPTDDIIFSSNAIPGNKQAVNELVNRLYKSGCNIYLNSPECRIHASGHATKLEQQLFISLISPRFLAPIHGERKMLHDLKRNVAELNIVPNQNIFILKNGAKLSLLNGNVTKTTPEEDIFLSSPCYILENKLTEGGKEILAERTQMAQNGLVALSLTLDPKERVILDLSPISTIGSLPFSLSGEILRELNRLIVQKLESILENPKLQLNSAKLQQEITKLISDYFASKQTSKIPNSILIIEEVSVADFWKDAISANEKAENLEKN</sequence>
<dbReference type="Gene3D" id="3.10.20.580">
    <property type="match status" value="1"/>
</dbReference>
<keyword evidence="2" id="KW-0540">Nuclease</keyword>
<evidence type="ECO:0000256" key="5">
    <source>
        <dbReference type="ARBA" id="ARBA00022833"/>
    </source>
</evidence>
<protein>
    <recommendedName>
        <fullName evidence="9">Metallo-beta-lactamase domain-containing protein</fullName>
    </recommendedName>
</protein>
<dbReference type="PATRIC" id="fig|1116213.3.peg.268"/>
<dbReference type="GO" id="GO:0004527">
    <property type="term" value="F:exonuclease activity"/>
    <property type="evidence" value="ECO:0007669"/>
    <property type="project" value="UniProtKB-KW"/>
</dbReference>
<keyword evidence="3" id="KW-0479">Metal-binding</keyword>
<dbReference type="AlphaFoldDB" id="G8C373"/>
<feature type="domain" description="Metallo-beta-lactamase" evidence="9">
    <location>
        <begin position="34"/>
        <end position="238"/>
    </location>
</feature>
<reference evidence="10" key="2">
    <citation type="submission" date="2011-11" db="EMBL/GenBank/DDBJ databases">
        <authorList>
            <person name="Barker E."/>
        </authorList>
    </citation>
    <scope>NUCLEOTIDE SEQUENCE</scope>
    <source>
        <strain evidence="10">Birmingham 1</strain>
    </source>
</reference>
<evidence type="ECO:0000256" key="2">
    <source>
        <dbReference type="ARBA" id="ARBA00022722"/>
    </source>
</evidence>
<dbReference type="NCBIfam" id="TIGR00649">
    <property type="entry name" value="MG423"/>
    <property type="match status" value="1"/>
</dbReference>
<dbReference type="InterPro" id="IPR055132">
    <property type="entry name" value="RNase_J_b_CASP"/>
</dbReference>
<feature type="coiled-coil region" evidence="8">
    <location>
        <begin position="113"/>
        <end position="140"/>
    </location>
</feature>
<dbReference type="Gene3D" id="3.60.15.10">
    <property type="entry name" value="Ribonuclease Z/Hydroxyacylglutathione hydrolase-like"/>
    <property type="match status" value="1"/>
</dbReference>
<evidence type="ECO:0000313" key="10">
    <source>
        <dbReference type="EMBL" id="CCE66771.1"/>
    </source>
</evidence>
<dbReference type="SUPFAM" id="SSF56281">
    <property type="entry name" value="Metallo-hydrolase/oxidoreductase"/>
    <property type="match status" value="1"/>
</dbReference>
<dbReference type="HOGENOM" id="CLU_008727_3_3_14"/>
<keyword evidence="6" id="KW-0269">Exonuclease</keyword>
<evidence type="ECO:0000259" key="9">
    <source>
        <dbReference type="SMART" id="SM00849"/>
    </source>
</evidence>
<keyword evidence="7" id="KW-0694">RNA-binding</keyword>
<gene>
    <name evidence="10" type="ORF">MHM_02530</name>
</gene>